<gene>
    <name evidence="3" type="ORF">J2T22_003460</name>
</gene>
<evidence type="ECO:0000256" key="1">
    <source>
        <dbReference type="SAM" id="MobiDB-lite"/>
    </source>
</evidence>
<dbReference type="Proteomes" id="UP001226389">
    <property type="component" value="Unassembled WGS sequence"/>
</dbReference>
<sequence length="201" mass="20229">MTALWVAVALVVAGFAGWPVTALVFKLARTIDDKADAAKAAEEARAAEEDPSADVTVDDPSPASPGPRGGTVPAAGADPVPDPDPARDAAGGAGNQAVDRELTATPGRPASNGPAAEPAAPSQRILRGGAIIGVLERLGVCLAILTGQPVAIAYIVAIKGLGRFAELKETPVAAERFIIGTLTSMLWAAGTAAAVKVLFLH</sequence>
<reference evidence="3 4" key="1">
    <citation type="submission" date="2023-07" db="EMBL/GenBank/DDBJ databases">
        <title>Sorghum-associated microbial communities from plants grown in Nebraska, USA.</title>
        <authorList>
            <person name="Schachtman D."/>
        </authorList>
    </citation>
    <scope>NUCLEOTIDE SEQUENCE [LARGE SCALE GENOMIC DNA]</scope>
    <source>
        <strain evidence="3 4">DS994</strain>
    </source>
</reference>
<evidence type="ECO:0008006" key="5">
    <source>
        <dbReference type="Google" id="ProtNLM"/>
    </source>
</evidence>
<keyword evidence="2" id="KW-0472">Membrane</keyword>
<feature type="transmembrane region" description="Helical" evidence="2">
    <location>
        <begin position="134"/>
        <end position="157"/>
    </location>
</feature>
<comment type="caution">
    <text evidence="3">The sequence shown here is derived from an EMBL/GenBank/DDBJ whole genome shotgun (WGS) entry which is preliminary data.</text>
</comment>
<name>A0ABT9UKS7_9MICC</name>
<feature type="transmembrane region" description="Helical" evidence="2">
    <location>
        <begin position="177"/>
        <end position="199"/>
    </location>
</feature>
<organism evidence="3 4">
    <name type="scientific">Pseudarthrobacter defluvii</name>
    <dbReference type="NCBI Taxonomy" id="410837"/>
    <lineage>
        <taxon>Bacteria</taxon>
        <taxon>Bacillati</taxon>
        <taxon>Actinomycetota</taxon>
        <taxon>Actinomycetes</taxon>
        <taxon>Micrococcales</taxon>
        <taxon>Micrococcaceae</taxon>
        <taxon>Pseudarthrobacter</taxon>
    </lineage>
</organism>
<evidence type="ECO:0000313" key="3">
    <source>
        <dbReference type="EMBL" id="MDQ0120261.1"/>
    </source>
</evidence>
<evidence type="ECO:0000313" key="4">
    <source>
        <dbReference type="Proteomes" id="UP001226389"/>
    </source>
</evidence>
<dbReference type="EMBL" id="JAUSSY010000013">
    <property type="protein sequence ID" value="MDQ0120261.1"/>
    <property type="molecule type" value="Genomic_DNA"/>
</dbReference>
<evidence type="ECO:0000256" key="2">
    <source>
        <dbReference type="SAM" id="Phobius"/>
    </source>
</evidence>
<proteinExistence type="predicted"/>
<keyword evidence="4" id="KW-1185">Reference proteome</keyword>
<dbReference type="RefSeq" id="WP_307492279.1">
    <property type="nucleotide sequence ID" value="NZ_JAUSSY010000013.1"/>
</dbReference>
<accession>A0ABT9UKS7</accession>
<keyword evidence="2" id="KW-1133">Transmembrane helix</keyword>
<feature type="transmembrane region" description="Helical" evidence="2">
    <location>
        <begin position="6"/>
        <end position="25"/>
    </location>
</feature>
<keyword evidence="2" id="KW-0812">Transmembrane</keyword>
<protein>
    <recommendedName>
        <fullName evidence="5">MAPEG superfamily protein</fullName>
    </recommendedName>
</protein>
<feature type="region of interest" description="Disordered" evidence="1">
    <location>
        <begin position="40"/>
        <end position="95"/>
    </location>
</feature>